<dbReference type="InterPro" id="IPR011701">
    <property type="entry name" value="MFS"/>
</dbReference>
<dbReference type="Gene3D" id="1.20.1250.20">
    <property type="entry name" value="MFS general substrate transporter like domains"/>
    <property type="match status" value="1"/>
</dbReference>
<keyword evidence="9" id="KW-1185">Reference proteome</keyword>
<feature type="transmembrane region" description="Helical" evidence="6">
    <location>
        <begin position="428"/>
        <end position="455"/>
    </location>
</feature>
<feature type="transmembrane region" description="Helical" evidence="6">
    <location>
        <begin position="289"/>
        <end position="308"/>
    </location>
</feature>
<name>A0A0U1LJ45_TALIS</name>
<feature type="transmembrane region" description="Helical" evidence="6">
    <location>
        <begin position="210"/>
        <end position="230"/>
    </location>
</feature>
<dbReference type="GO" id="GO:0022857">
    <property type="term" value="F:transmembrane transporter activity"/>
    <property type="evidence" value="ECO:0007669"/>
    <property type="project" value="InterPro"/>
</dbReference>
<dbReference type="CDD" id="cd17323">
    <property type="entry name" value="MFS_Tpo1_MDR_like"/>
    <property type="match status" value="1"/>
</dbReference>
<organism evidence="8 9">
    <name type="scientific">Talaromyces islandicus</name>
    <name type="common">Penicillium islandicum</name>
    <dbReference type="NCBI Taxonomy" id="28573"/>
    <lineage>
        <taxon>Eukaryota</taxon>
        <taxon>Fungi</taxon>
        <taxon>Dikarya</taxon>
        <taxon>Ascomycota</taxon>
        <taxon>Pezizomycotina</taxon>
        <taxon>Eurotiomycetes</taxon>
        <taxon>Eurotiomycetidae</taxon>
        <taxon>Eurotiales</taxon>
        <taxon>Trichocomaceae</taxon>
        <taxon>Talaromyces</taxon>
        <taxon>Talaromyces sect. Islandici</taxon>
    </lineage>
</organism>
<dbReference type="Proteomes" id="UP000054383">
    <property type="component" value="Unassembled WGS sequence"/>
</dbReference>
<feature type="domain" description="Major facilitator superfamily (MFS) profile" evidence="7">
    <location>
        <begin position="54"/>
        <end position="488"/>
    </location>
</feature>
<feature type="transmembrane region" description="Helical" evidence="6">
    <location>
        <begin position="51"/>
        <end position="74"/>
    </location>
</feature>
<evidence type="ECO:0000256" key="6">
    <source>
        <dbReference type="SAM" id="Phobius"/>
    </source>
</evidence>
<feature type="transmembrane region" description="Helical" evidence="6">
    <location>
        <begin position="394"/>
        <end position="416"/>
    </location>
</feature>
<feature type="transmembrane region" description="Helical" evidence="6">
    <location>
        <begin position="328"/>
        <end position="347"/>
    </location>
</feature>
<evidence type="ECO:0000313" key="9">
    <source>
        <dbReference type="Proteomes" id="UP000054383"/>
    </source>
</evidence>
<reference evidence="8 9" key="1">
    <citation type="submission" date="2015-04" db="EMBL/GenBank/DDBJ databases">
        <authorList>
            <person name="Syromyatnikov M.Y."/>
            <person name="Popov V.N."/>
        </authorList>
    </citation>
    <scope>NUCLEOTIDE SEQUENCE [LARGE SCALE GENOMIC DNA]</scope>
    <source>
        <strain evidence="8">WF-38-12</strain>
    </source>
</reference>
<dbReference type="AlphaFoldDB" id="A0A0U1LJ45"/>
<dbReference type="SUPFAM" id="SSF103473">
    <property type="entry name" value="MFS general substrate transporter"/>
    <property type="match status" value="1"/>
</dbReference>
<proteinExistence type="predicted"/>
<keyword evidence="4 6" id="KW-0472">Membrane</keyword>
<sequence length="499" mass="54065">MEKANRPSRDMPASLEGPEAEAARSSALRILDLVTTKETYHPIHWPAWKKWLIASTYCLLQTLVAMLSTSYISAEIPLQAKFGGSTQVVALGQSLFIAGTAVGPLFLGPLSDIGGRKWVYVVSILVYALCQIGCALALNLPMVIIFMFLSGVAGSTALSNVAGTISDLFGATDNAGQPMALFVMSANTGPSIGSVIGEWIADNPHMGLNWIFWINVVFAGAFSAAMACIPETLPRVVIARAVRRASSLQQVEAATDSAEKAIAQSKINILKEMRFVTTMAFRIMFTEPIVTFLGLFNGFAYGLLFLYLDGIFDVFVVNNNLSVIGADLTYLNFVVGVVVMFTIFVPIQTTLFVRDKRKNGGVSRPESRFLLSLVTVWGFPASLFWFAFTSSGNVSYWSPVIAGGVLGVADPLLWLSMLNYITDTYPHVAASAVSAFLIPSFLLAAGCVHIGIVMFDNLSTKWAFAVLAFVSLGVVALVYVLYFYGRVLRKKSKLARAQD</sequence>
<dbReference type="PROSITE" id="PS50850">
    <property type="entry name" value="MFS"/>
    <property type="match status" value="1"/>
</dbReference>
<dbReference type="OMA" id="WFAFTSS"/>
<feature type="transmembrane region" description="Helical" evidence="6">
    <location>
        <begin position="119"/>
        <end position="149"/>
    </location>
</feature>
<feature type="transmembrane region" description="Helical" evidence="6">
    <location>
        <begin position="461"/>
        <end position="484"/>
    </location>
</feature>
<feature type="region of interest" description="Disordered" evidence="5">
    <location>
        <begin position="1"/>
        <end position="20"/>
    </location>
</feature>
<accession>A0A0U1LJ45</accession>
<keyword evidence="3 6" id="KW-1133">Transmembrane helix</keyword>
<evidence type="ECO:0000256" key="1">
    <source>
        <dbReference type="ARBA" id="ARBA00004141"/>
    </source>
</evidence>
<dbReference type="STRING" id="28573.A0A0U1LJ45"/>
<dbReference type="PANTHER" id="PTHR23502:SF36">
    <property type="entry name" value="MEMBRANE TRANSPORTER"/>
    <property type="match status" value="1"/>
</dbReference>
<feature type="transmembrane region" description="Helical" evidence="6">
    <location>
        <begin position="86"/>
        <end position="107"/>
    </location>
</feature>
<evidence type="ECO:0000256" key="4">
    <source>
        <dbReference type="ARBA" id="ARBA00023136"/>
    </source>
</evidence>
<dbReference type="EMBL" id="CVMT01000001">
    <property type="protein sequence ID" value="CRG83029.1"/>
    <property type="molecule type" value="Genomic_DNA"/>
</dbReference>
<dbReference type="InterPro" id="IPR020846">
    <property type="entry name" value="MFS_dom"/>
</dbReference>
<feature type="transmembrane region" description="Helical" evidence="6">
    <location>
        <begin position="368"/>
        <end position="388"/>
    </location>
</feature>
<dbReference type="OrthoDB" id="3936150at2759"/>
<keyword evidence="2 6" id="KW-0812">Transmembrane</keyword>
<dbReference type="GO" id="GO:0005886">
    <property type="term" value="C:plasma membrane"/>
    <property type="evidence" value="ECO:0007669"/>
    <property type="project" value="TreeGrafter"/>
</dbReference>
<evidence type="ECO:0000256" key="5">
    <source>
        <dbReference type="SAM" id="MobiDB-lite"/>
    </source>
</evidence>
<dbReference type="Pfam" id="PF07690">
    <property type="entry name" value="MFS_1"/>
    <property type="match status" value="1"/>
</dbReference>
<evidence type="ECO:0000256" key="3">
    <source>
        <dbReference type="ARBA" id="ARBA00022989"/>
    </source>
</evidence>
<dbReference type="PANTHER" id="PTHR23502">
    <property type="entry name" value="MAJOR FACILITATOR SUPERFAMILY"/>
    <property type="match status" value="1"/>
</dbReference>
<evidence type="ECO:0000256" key="2">
    <source>
        <dbReference type="ARBA" id="ARBA00022692"/>
    </source>
</evidence>
<dbReference type="InterPro" id="IPR036259">
    <property type="entry name" value="MFS_trans_sf"/>
</dbReference>
<evidence type="ECO:0000313" key="8">
    <source>
        <dbReference type="EMBL" id="CRG83029.1"/>
    </source>
</evidence>
<evidence type="ECO:0000259" key="7">
    <source>
        <dbReference type="PROSITE" id="PS50850"/>
    </source>
</evidence>
<gene>
    <name evidence="8" type="primary">bsu1</name>
    <name evidence="8" type="ORF">PISL3812_00377</name>
</gene>
<comment type="subcellular location">
    <subcellularLocation>
        <location evidence="1">Membrane</location>
        <topology evidence="1">Multi-pass membrane protein</topology>
    </subcellularLocation>
</comment>
<protein>
    <submittedName>
        <fullName evidence="8">Putative transporter C965,13</fullName>
    </submittedName>
</protein>